<feature type="transmembrane region" description="Helical" evidence="1">
    <location>
        <begin position="23"/>
        <end position="45"/>
    </location>
</feature>
<feature type="transmembrane region" description="Helical" evidence="1">
    <location>
        <begin position="92"/>
        <end position="109"/>
    </location>
</feature>
<protein>
    <recommendedName>
        <fullName evidence="4">PRA1 family protein</fullName>
    </recommendedName>
</protein>
<dbReference type="EMBL" id="SNRW01004874">
    <property type="protein sequence ID" value="KAA6386282.1"/>
    <property type="molecule type" value="Genomic_DNA"/>
</dbReference>
<organism evidence="2 3">
    <name type="scientific">Streblomastix strix</name>
    <dbReference type="NCBI Taxonomy" id="222440"/>
    <lineage>
        <taxon>Eukaryota</taxon>
        <taxon>Metamonada</taxon>
        <taxon>Preaxostyla</taxon>
        <taxon>Oxymonadida</taxon>
        <taxon>Streblomastigidae</taxon>
        <taxon>Streblomastix</taxon>
    </lineage>
</organism>
<evidence type="ECO:0000256" key="1">
    <source>
        <dbReference type="SAM" id="Phobius"/>
    </source>
</evidence>
<evidence type="ECO:0000313" key="2">
    <source>
        <dbReference type="EMBL" id="KAA6386282.1"/>
    </source>
</evidence>
<dbReference type="AlphaFoldDB" id="A0A5J4VUU1"/>
<gene>
    <name evidence="2" type="ORF">EZS28_018190</name>
</gene>
<dbReference type="Proteomes" id="UP000324800">
    <property type="component" value="Unassembled WGS sequence"/>
</dbReference>
<sequence>MEEVELTADEAFALKEISEKFSIYYLPVLLRIFYVNFVLGLKVELKEFVNISRFDKKKVVRRIQGSLLTFQSYYFCILAILVVVASFIQLQLLPLIFVSLAYFILRDYIPFAKRATIDFFMFMIISLGFLTIGFRTKIFFFVFPIWIIIVLIHASLSKKLIARIKNWSEILLNFITFQKDDTVATDIFG</sequence>
<reference evidence="2 3" key="1">
    <citation type="submission" date="2019-03" db="EMBL/GenBank/DDBJ databases">
        <title>Single cell metagenomics reveals metabolic interactions within the superorganism composed of flagellate Streblomastix strix and complex community of Bacteroidetes bacteria on its surface.</title>
        <authorList>
            <person name="Treitli S.C."/>
            <person name="Kolisko M."/>
            <person name="Husnik F."/>
            <person name="Keeling P."/>
            <person name="Hampl V."/>
        </authorList>
    </citation>
    <scope>NUCLEOTIDE SEQUENCE [LARGE SCALE GENOMIC DNA]</scope>
    <source>
        <strain evidence="2">ST1C</strain>
    </source>
</reference>
<name>A0A5J4VUU1_9EUKA</name>
<keyword evidence="1" id="KW-0472">Membrane</keyword>
<keyword evidence="1" id="KW-0812">Transmembrane</keyword>
<evidence type="ECO:0000313" key="3">
    <source>
        <dbReference type="Proteomes" id="UP000324800"/>
    </source>
</evidence>
<comment type="caution">
    <text evidence="2">The sequence shown here is derived from an EMBL/GenBank/DDBJ whole genome shotgun (WGS) entry which is preliminary data.</text>
</comment>
<feature type="transmembrane region" description="Helical" evidence="1">
    <location>
        <begin position="116"/>
        <end position="132"/>
    </location>
</feature>
<feature type="transmembrane region" description="Helical" evidence="1">
    <location>
        <begin position="138"/>
        <end position="156"/>
    </location>
</feature>
<feature type="transmembrane region" description="Helical" evidence="1">
    <location>
        <begin position="66"/>
        <end position="86"/>
    </location>
</feature>
<evidence type="ECO:0008006" key="4">
    <source>
        <dbReference type="Google" id="ProtNLM"/>
    </source>
</evidence>
<proteinExistence type="predicted"/>
<accession>A0A5J4VUU1</accession>
<keyword evidence="1" id="KW-1133">Transmembrane helix</keyword>